<keyword evidence="3" id="KW-1185">Reference proteome</keyword>
<accession>A0A2P6MNE3</accession>
<dbReference type="EMBL" id="MDYQ01000661">
    <property type="protein sequence ID" value="PRP73210.1"/>
    <property type="molecule type" value="Genomic_DNA"/>
</dbReference>
<dbReference type="InParanoid" id="A0A2P6MNE3"/>
<sequence length="79" mass="8715">MHPFRTIRHHNASLLETRFDNDISSLHEANTWGRLIIVMSGISEVVNGQGQGQGKSRGPCDSPIYPVSMVSPLSQEQVV</sequence>
<proteinExistence type="predicted"/>
<organism evidence="2 3">
    <name type="scientific">Planoprotostelium fungivorum</name>
    <dbReference type="NCBI Taxonomy" id="1890364"/>
    <lineage>
        <taxon>Eukaryota</taxon>
        <taxon>Amoebozoa</taxon>
        <taxon>Evosea</taxon>
        <taxon>Variosea</taxon>
        <taxon>Cavosteliida</taxon>
        <taxon>Cavosteliaceae</taxon>
        <taxon>Planoprotostelium</taxon>
    </lineage>
</organism>
<evidence type="ECO:0000256" key="1">
    <source>
        <dbReference type="SAM" id="MobiDB-lite"/>
    </source>
</evidence>
<evidence type="ECO:0000313" key="2">
    <source>
        <dbReference type="EMBL" id="PRP73210.1"/>
    </source>
</evidence>
<dbReference type="AlphaFoldDB" id="A0A2P6MNE3"/>
<gene>
    <name evidence="2" type="ORF">PROFUN_03524</name>
</gene>
<dbReference type="Proteomes" id="UP000241769">
    <property type="component" value="Unassembled WGS sequence"/>
</dbReference>
<evidence type="ECO:0000313" key="3">
    <source>
        <dbReference type="Proteomes" id="UP000241769"/>
    </source>
</evidence>
<reference evidence="2 3" key="1">
    <citation type="journal article" date="2018" name="Genome Biol. Evol.">
        <title>Multiple Roots of Fruiting Body Formation in Amoebozoa.</title>
        <authorList>
            <person name="Hillmann F."/>
            <person name="Forbes G."/>
            <person name="Novohradska S."/>
            <person name="Ferling I."/>
            <person name="Riege K."/>
            <person name="Groth M."/>
            <person name="Westermann M."/>
            <person name="Marz M."/>
            <person name="Spaller T."/>
            <person name="Winckler T."/>
            <person name="Schaap P."/>
            <person name="Glockner G."/>
        </authorList>
    </citation>
    <scope>NUCLEOTIDE SEQUENCE [LARGE SCALE GENOMIC DNA]</scope>
    <source>
        <strain evidence="2 3">Jena</strain>
    </source>
</reference>
<protein>
    <submittedName>
        <fullName evidence="2">Uncharacterized protein</fullName>
    </submittedName>
</protein>
<name>A0A2P6MNE3_9EUKA</name>
<feature type="region of interest" description="Disordered" evidence="1">
    <location>
        <begin position="48"/>
        <end position="79"/>
    </location>
</feature>
<comment type="caution">
    <text evidence="2">The sequence shown here is derived from an EMBL/GenBank/DDBJ whole genome shotgun (WGS) entry which is preliminary data.</text>
</comment>